<proteinExistence type="predicted"/>
<accession>A0ABD4TFV1</accession>
<dbReference type="RefSeq" id="WP_250988023.1">
    <property type="nucleotide sequence ID" value="NZ_QFDM01000003.1"/>
</dbReference>
<feature type="compositionally biased region" description="Polar residues" evidence="1">
    <location>
        <begin position="41"/>
        <end position="57"/>
    </location>
</feature>
<evidence type="ECO:0008006" key="4">
    <source>
        <dbReference type="Google" id="ProtNLM"/>
    </source>
</evidence>
<gene>
    <name evidence="2" type="ORF">DIC75_10630</name>
</gene>
<evidence type="ECO:0000256" key="1">
    <source>
        <dbReference type="SAM" id="MobiDB-lite"/>
    </source>
</evidence>
<evidence type="ECO:0000313" key="3">
    <source>
        <dbReference type="Proteomes" id="UP001523230"/>
    </source>
</evidence>
<sequence length="152" mass="16122">MQDVSLGKSLVILLLLGCLIGSVATAGCTGTSGAPATPTPEMTSPPHTTYSPAGPQPSFTTTVTVPEKHLRTDGSCYWIVTGTVTNSGDAPARNAVIRFMLIDDESNMIRATETILAPRFQVGETKIFTINPFPGDCGREYRAEIAVTHDIP</sequence>
<protein>
    <recommendedName>
        <fullName evidence="4">CARDB domain-containing protein</fullName>
    </recommendedName>
</protein>
<dbReference type="InterPro" id="IPR047676">
    <property type="entry name" value="FxLYD_dom"/>
</dbReference>
<reference evidence="2 3" key="1">
    <citation type="submission" date="2018-05" db="EMBL/GenBank/DDBJ databases">
        <title>Isolation and characterization of genus Methanoculleus species and their viruses from deep sea marine sediment offshore southwestern Taiwan.</title>
        <authorList>
            <person name="Wei W.-H."/>
            <person name="Chen W.-C."/>
            <person name="Lai M.-C."/>
            <person name="Chen S.-C."/>
        </authorList>
    </citation>
    <scope>NUCLEOTIDE SEQUENCE [LARGE SCALE GENOMIC DNA]</scope>
    <source>
        <strain evidence="2 3">CWC-02</strain>
    </source>
</reference>
<evidence type="ECO:0000313" key="2">
    <source>
        <dbReference type="EMBL" id="MCM2466748.1"/>
    </source>
</evidence>
<keyword evidence="3" id="KW-1185">Reference proteome</keyword>
<dbReference type="EMBL" id="QFDM01000003">
    <property type="protein sequence ID" value="MCM2466748.1"/>
    <property type="molecule type" value="Genomic_DNA"/>
</dbReference>
<name>A0ABD4TFV1_9EURY</name>
<organism evidence="2 3">
    <name type="scientific">Methanoculleus oceani</name>
    <dbReference type="NCBI Taxonomy" id="2184756"/>
    <lineage>
        <taxon>Archaea</taxon>
        <taxon>Methanobacteriati</taxon>
        <taxon>Methanobacteriota</taxon>
        <taxon>Stenosarchaea group</taxon>
        <taxon>Methanomicrobia</taxon>
        <taxon>Methanomicrobiales</taxon>
        <taxon>Methanomicrobiaceae</taxon>
        <taxon>Methanoculleus</taxon>
    </lineage>
</organism>
<dbReference type="NCBIfam" id="NF038353">
    <property type="entry name" value="FxLYD_dom"/>
    <property type="match status" value="1"/>
</dbReference>
<dbReference type="Proteomes" id="UP001523230">
    <property type="component" value="Unassembled WGS sequence"/>
</dbReference>
<comment type="caution">
    <text evidence="2">The sequence shown here is derived from an EMBL/GenBank/DDBJ whole genome shotgun (WGS) entry which is preliminary data.</text>
</comment>
<dbReference type="AlphaFoldDB" id="A0ABD4TFV1"/>
<feature type="region of interest" description="Disordered" evidence="1">
    <location>
        <begin position="34"/>
        <end position="57"/>
    </location>
</feature>